<organism evidence="1 2">
    <name type="scientific">Serendipita vermifera MAFF 305830</name>
    <dbReference type="NCBI Taxonomy" id="933852"/>
    <lineage>
        <taxon>Eukaryota</taxon>
        <taxon>Fungi</taxon>
        <taxon>Dikarya</taxon>
        <taxon>Basidiomycota</taxon>
        <taxon>Agaricomycotina</taxon>
        <taxon>Agaricomycetes</taxon>
        <taxon>Sebacinales</taxon>
        <taxon>Serendipitaceae</taxon>
        <taxon>Serendipita</taxon>
    </lineage>
</organism>
<reference evidence="1 2" key="1">
    <citation type="submission" date="2014-04" db="EMBL/GenBank/DDBJ databases">
        <authorList>
            <consortium name="DOE Joint Genome Institute"/>
            <person name="Kuo A."/>
            <person name="Zuccaro A."/>
            <person name="Kohler A."/>
            <person name="Nagy L.G."/>
            <person name="Floudas D."/>
            <person name="Copeland A."/>
            <person name="Barry K.W."/>
            <person name="Cichocki N."/>
            <person name="Veneault-Fourrey C."/>
            <person name="LaButti K."/>
            <person name="Lindquist E.A."/>
            <person name="Lipzen A."/>
            <person name="Lundell T."/>
            <person name="Morin E."/>
            <person name="Murat C."/>
            <person name="Sun H."/>
            <person name="Tunlid A."/>
            <person name="Henrissat B."/>
            <person name="Grigoriev I.V."/>
            <person name="Hibbett D.S."/>
            <person name="Martin F."/>
            <person name="Nordberg H.P."/>
            <person name="Cantor M.N."/>
            <person name="Hua S.X."/>
        </authorList>
    </citation>
    <scope>NUCLEOTIDE SEQUENCE [LARGE SCALE GENOMIC DNA]</scope>
    <source>
        <strain evidence="1 2">MAFF 305830</strain>
    </source>
</reference>
<sequence>MPWVNLSYAIYNRFSQKLCHRRSLVGIVGWYPFFMDPGFVGSQREPYAGNEAARMMSKEYQ</sequence>
<reference evidence="2" key="2">
    <citation type="submission" date="2015-01" db="EMBL/GenBank/DDBJ databases">
        <title>Evolutionary Origins and Diversification of the Mycorrhizal Mutualists.</title>
        <authorList>
            <consortium name="DOE Joint Genome Institute"/>
            <consortium name="Mycorrhizal Genomics Consortium"/>
            <person name="Kohler A."/>
            <person name="Kuo A."/>
            <person name="Nagy L.G."/>
            <person name="Floudas D."/>
            <person name="Copeland A."/>
            <person name="Barry K.W."/>
            <person name="Cichocki N."/>
            <person name="Veneault-Fourrey C."/>
            <person name="LaButti K."/>
            <person name="Lindquist E.A."/>
            <person name="Lipzen A."/>
            <person name="Lundell T."/>
            <person name="Morin E."/>
            <person name="Murat C."/>
            <person name="Riley R."/>
            <person name="Ohm R."/>
            <person name="Sun H."/>
            <person name="Tunlid A."/>
            <person name="Henrissat B."/>
            <person name="Grigoriev I.V."/>
            <person name="Hibbett D.S."/>
            <person name="Martin F."/>
        </authorList>
    </citation>
    <scope>NUCLEOTIDE SEQUENCE [LARGE SCALE GENOMIC DNA]</scope>
    <source>
        <strain evidence="2">MAFF 305830</strain>
    </source>
</reference>
<dbReference type="EMBL" id="KN824382">
    <property type="protein sequence ID" value="KIM21463.1"/>
    <property type="molecule type" value="Genomic_DNA"/>
</dbReference>
<accession>A0A0C2W4Q9</accession>
<dbReference type="AlphaFoldDB" id="A0A0C2W4Q9"/>
<name>A0A0C2W4Q9_SERVB</name>
<gene>
    <name evidence="1" type="ORF">M408DRAFT_333431</name>
</gene>
<dbReference type="HOGENOM" id="CLU_2924154_0_0_1"/>
<dbReference type="Proteomes" id="UP000054097">
    <property type="component" value="Unassembled WGS sequence"/>
</dbReference>
<proteinExistence type="predicted"/>
<protein>
    <submittedName>
        <fullName evidence="1">Uncharacterized protein</fullName>
    </submittedName>
</protein>
<keyword evidence="2" id="KW-1185">Reference proteome</keyword>
<evidence type="ECO:0000313" key="1">
    <source>
        <dbReference type="EMBL" id="KIM21463.1"/>
    </source>
</evidence>
<evidence type="ECO:0000313" key="2">
    <source>
        <dbReference type="Proteomes" id="UP000054097"/>
    </source>
</evidence>